<dbReference type="InterPro" id="IPR026906">
    <property type="entry name" value="LRR_5"/>
</dbReference>
<gene>
    <name evidence="1" type="ORF">TVAG_346720</name>
</gene>
<sequence>MYTVISSATLMLKNRTKFIYFSPSETSFTIPSSVSEFGKTMFQSCQYLTSIDVETSSTTFSAEEGIVYNKDFSIAIACIGGITSVTLNSRCQQVKDSCFYKCHKLTSVTLNEGLQVLGSNAFYADNFTHINIPSSVHTIGSYCFYGSSLQYITINGDGPSYVYDNCFVWSQLKEIHLGKNLMYLGYIAFYQCYSLETVSFHPDCPLNFEVSQIFQGCTNLKTINIPKNVQKITDRCFEGTTSLTNFVIEEGSKLSYIDQMAFSSSGITSISFPESLTFIGVNAFQFRRNLVAVTFPERVNLTTFGGGIFKSCTSLVTIRIPASVTLFDASSLVYCSNLVSINVSTENRNYVSYQGIVYTINKEKLVCCPGGRISALIYNYIIVIGSNALYGCEKLENLTFEDGCKLETIEDGTFFSCTSLLRVDLPTSLRTVKQNAFSGCTRLSIITFTDFALVNLDSDSIFSDCTSLTTFTFGKFCALSSFGNNIFKNCVSLTSINIPANCTTIGDNAFKNCRSLSNITFEFNSKISSLSNTAFEGCTSLTNYTVPDSYKDITSSCFGGAPSITTVNILPNLHINSIRRNAFSSFDLHFFNIGSNTRISYLEDSSFSNTNIETFSLYNEVTLSSYVFSNCTKLKTVNIPHITQSISSSSKKLKSSSDTNNYYTIPTGLFCGCTSLEKVNINTNINEISDYAFTNCRNLIFNIPSSVERIGDYAFTNCSHIKKFTSNITYIGNFSFTGTGIDCVLKVNKSTEYIGSSSFIYTPVRVVYYCGERDFSKFLPSFQSGVSIVVTYLYPSTVFCGSSTQHTPSNTCSDIIETNIDFAIGIQHQIKNNVKAQASLFFIYEISLGFW</sequence>
<dbReference type="PANTHER" id="PTHR45661">
    <property type="entry name" value="SURFACE ANTIGEN"/>
    <property type="match status" value="1"/>
</dbReference>
<reference evidence="1" key="1">
    <citation type="submission" date="2006-10" db="EMBL/GenBank/DDBJ databases">
        <authorList>
            <person name="Amadeo P."/>
            <person name="Zhao Q."/>
            <person name="Wortman J."/>
            <person name="Fraser-Liggett C."/>
            <person name="Carlton J."/>
        </authorList>
    </citation>
    <scope>NUCLEOTIDE SEQUENCE</scope>
    <source>
        <strain evidence="1">G3</strain>
    </source>
</reference>
<dbReference type="OrthoDB" id="1055097at2759"/>
<organism evidence="1 2">
    <name type="scientific">Trichomonas vaginalis (strain ATCC PRA-98 / G3)</name>
    <dbReference type="NCBI Taxonomy" id="412133"/>
    <lineage>
        <taxon>Eukaryota</taxon>
        <taxon>Metamonada</taxon>
        <taxon>Parabasalia</taxon>
        <taxon>Trichomonadida</taxon>
        <taxon>Trichomonadidae</taxon>
        <taxon>Trichomonas</taxon>
    </lineage>
</organism>
<dbReference type="VEuPathDB" id="TrichDB:TVAG_346720"/>
<dbReference type="InterPro" id="IPR053139">
    <property type="entry name" value="Surface_bspA-like"/>
</dbReference>
<dbReference type="InterPro" id="IPR032675">
    <property type="entry name" value="LRR_dom_sf"/>
</dbReference>
<dbReference type="RefSeq" id="XP_001310600.1">
    <property type="nucleotide sequence ID" value="XM_001310599.1"/>
</dbReference>
<dbReference type="Pfam" id="PF13306">
    <property type="entry name" value="LRR_5"/>
    <property type="match status" value="5"/>
</dbReference>
<dbReference type="EMBL" id="DS113705">
    <property type="protein sequence ID" value="EAX97670.1"/>
    <property type="molecule type" value="Genomic_DNA"/>
</dbReference>
<keyword evidence="2" id="KW-1185">Reference proteome</keyword>
<dbReference type="KEGG" id="tva:4755457"/>
<dbReference type="InParanoid" id="A2FBN3"/>
<proteinExistence type="predicted"/>
<dbReference type="Proteomes" id="UP000001542">
    <property type="component" value="Unassembled WGS sequence"/>
</dbReference>
<dbReference type="Gene3D" id="3.80.10.10">
    <property type="entry name" value="Ribonuclease Inhibitor"/>
    <property type="match status" value="6"/>
</dbReference>
<dbReference type="PANTHER" id="PTHR45661:SF3">
    <property type="entry name" value="IG-LIKE DOMAIN-CONTAINING PROTEIN"/>
    <property type="match status" value="1"/>
</dbReference>
<dbReference type="AlphaFoldDB" id="A2FBN3"/>
<accession>A2FBN3</accession>
<dbReference type="Gene3D" id="3.40.50.12480">
    <property type="match status" value="2"/>
</dbReference>
<name>A2FBN3_TRIV3</name>
<reference evidence="1" key="2">
    <citation type="journal article" date="2007" name="Science">
        <title>Draft genome sequence of the sexually transmitted pathogen Trichomonas vaginalis.</title>
        <authorList>
            <person name="Carlton J.M."/>
            <person name="Hirt R.P."/>
            <person name="Silva J.C."/>
            <person name="Delcher A.L."/>
            <person name="Schatz M."/>
            <person name="Zhao Q."/>
            <person name="Wortman J.R."/>
            <person name="Bidwell S.L."/>
            <person name="Alsmark U.C.M."/>
            <person name="Besteiro S."/>
            <person name="Sicheritz-Ponten T."/>
            <person name="Noel C.J."/>
            <person name="Dacks J.B."/>
            <person name="Foster P.G."/>
            <person name="Simillion C."/>
            <person name="Van de Peer Y."/>
            <person name="Miranda-Saavedra D."/>
            <person name="Barton G.J."/>
            <person name="Westrop G.D."/>
            <person name="Mueller S."/>
            <person name="Dessi D."/>
            <person name="Fiori P.L."/>
            <person name="Ren Q."/>
            <person name="Paulsen I."/>
            <person name="Zhang H."/>
            <person name="Bastida-Corcuera F.D."/>
            <person name="Simoes-Barbosa A."/>
            <person name="Brown M.T."/>
            <person name="Hayes R.D."/>
            <person name="Mukherjee M."/>
            <person name="Okumura C.Y."/>
            <person name="Schneider R."/>
            <person name="Smith A.J."/>
            <person name="Vanacova S."/>
            <person name="Villalvazo M."/>
            <person name="Haas B.J."/>
            <person name="Pertea M."/>
            <person name="Feldblyum T.V."/>
            <person name="Utterback T.R."/>
            <person name="Shu C.L."/>
            <person name="Osoegawa K."/>
            <person name="de Jong P.J."/>
            <person name="Hrdy I."/>
            <person name="Horvathova L."/>
            <person name="Zubacova Z."/>
            <person name="Dolezal P."/>
            <person name="Malik S.B."/>
            <person name="Logsdon J.M. Jr."/>
            <person name="Henze K."/>
            <person name="Gupta A."/>
            <person name="Wang C.C."/>
            <person name="Dunne R.L."/>
            <person name="Upcroft J.A."/>
            <person name="Upcroft P."/>
            <person name="White O."/>
            <person name="Salzberg S.L."/>
            <person name="Tang P."/>
            <person name="Chiu C.-H."/>
            <person name="Lee Y.-S."/>
            <person name="Embley T.M."/>
            <person name="Coombs G.H."/>
            <person name="Mottram J.C."/>
            <person name="Tachezy J."/>
            <person name="Fraser-Liggett C.M."/>
            <person name="Johnson P.J."/>
        </authorList>
    </citation>
    <scope>NUCLEOTIDE SEQUENCE [LARGE SCALE GENOMIC DNA]</scope>
    <source>
        <strain evidence="1">G3</strain>
    </source>
</reference>
<protein>
    <submittedName>
        <fullName evidence="1">Surface antigen BspA-like</fullName>
    </submittedName>
</protein>
<dbReference type="SUPFAM" id="SSF52058">
    <property type="entry name" value="L domain-like"/>
    <property type="match status" value="3"/>
</dbReference>
<dbReference type="STRING" id="5722.A2FBN3"/>
<dbReference type="VEuPathDB" id="TrichDB:TVAGG3_0938040"/>
<evidence type="ECO:0000313" key="1">
    <source>
        <dbReference type="EMBL" id="EAX97670.1"/>
    </source>
</evidence>
<evidence type="ECO:0000313" key="2">
    <source>
        <dbReference type="Proteomes" id="UP000001542"/>
    </source>
</evidence>